<dbReference type="RefSeq" id="WP_162359391.1">
    <property type="nucleotide sequence ID" value="NZ_CP048209.1"/>
</dbReference>
<organism evidence="1 2">
    <name type="scientific">Paenibacillus lycopersici</name>
    <dbReference type="NCBI Taxonomy" id="2704462"/>
    <lineage>
        <taxon>Bacteria</taxon>
        <taxon>Bacillati</taxon>
        <taxon>Bacillota</taxon>
        <taxon>Bacilli</taxon>
        <taxon>Bacillales</taxon>
        <taxon>Paenibacillaceae</taxon>
        <taxon>Paenibacillus</taxon>
    </lineage>
</organism>
<dbReference type="PANTHER" id="PTHR31630:SF6">
    <property type="entry name" value="PHYTANOYL-COA DIOXYGENASE-RELATED"/>
    <property type="match status" value="1"/>
</dbReference>
<dbReference type="SUPFAM" id="SSF51197">
    <property type="entry name" value="Clavaminate synthase-like"/>
    <property type="match status" value="1"/>
</dbReference>
<dbReference type="PANTHER" id="PTHR31630">
    <property type="entry name" value="PHYTANOYL-COA DIOXYGENASE-RELATED-RELATED"/>
    <property type="match status" value="1"/>
</dbReference>
<keyword evidence="2" id="KW-1185">Reference proteome</keyword>
<dbReference type="InterPro" id="IPR008775">
    <property type="entry name" value="Phytyl_CoA_dOase-like"/>
</dbReference>
<evidence type="ECO:0000313" key="2">
    <source>
        <dbReference type="Proteomes" id="UP000476064"/>
    </source>
</evidence>
<reference evidence="1 2" key="1">
    <citation type="submission" date="2020-01" db="EMBL/GenBank/DDBJ databases">
        <title>Paenibacillus sp. nov., isolated from tomato rhizosphere.</title>
        <authorList>
            <person name="Weon H.-Y."/>
            <person name="Lee S.A."/>
        </authorList>
    </citation>
    <scope>NUCLEOTIDE SEQUENCE [LARGE SCALE GENOMIC DNA]</scope>
    <source>
        <strain evidence="1 2">12200R-189</strain>
    </source>
</reference>
<gene>
    <name evidence="1" type="ORF">GXP70_25355</name>
</gene>
<proteinExistence type="predicted"/>
<dbReference type="KEGG" id="plyc:GXP70_25355"/>
<accession>A0A6C0G4U2</accession>
<keyword evidence="1" id="KW-0560">Oxidoreductase</keyword>
<name>A0A6C0G4U2_9BACL</name>
<dbReference type="Gene3D" id="2.60.120.620">
    <property type="entry name" value="q2cbj1_9rhob like domain"/>
    <property type="match status" value="1"/>
</dbReference>
<dbReference type="EMBL" id="CP048209">
    <property type="protein sequence ID" value="QHT62961.1"/>
    <property type="molecule type" value="Genomic_DNA"/>
</dbReference>
<dbReference type="AlphaFoldDB" id="A0A6C0G4U2"/>
<dbReference type="Pfam" id="PF05721">
    <property type="entry name" value="PhyH"/>
    <property type="match status" value="1"/>
</dbReference>
<sequence>MAAITKEQVAFFRRNGYVKLEGIVPKANCDKVIEAIWACLGKDGSDPDNWYDPPQGVMNRDGMVELYQHPSMWDNRQLPEVYDAFSQLLNERKLWVSIDRVNMKLPAKADKQHLDNSFIHWDTDTSSLPSPIPKGRHLQGVLYLADTAPNQGGFQCVPSIYRDLEQYLERQPKDRNPRVPDLTGYDVEVIPGKAGDLVIWDVLLAHGNGHNRNTLPRYAQYISMYPERSDEERARRVRLWRERRGPENHPAFPGDPRRWEQTAFASSPELTPLGRKLLGLDAWDEE</sequence>
<keyword evidence="1" id="KW-0223">Dioxygenase</keyword>
<dbReference type="Proteomes" id="UP000476064">
    <property type="component" value="Chromosome"/>
</dbReference>
<evidence type="ECO:0000313" key="1">
    <source>
        <dbReference type="EMBL" id="QHT62961.1"/>
    </source>
</evidence>
<protein>
    <submittedName>
        <fullName evidence="1">Phytanoyl-CoA dioxygenase family protein</fullName>
    </submittedName>
</protein>
<dbReference type="GO" id="GO:0016706">
    <property type="term" value="F:2-oxoglutarate-dependent dioxygenase activity"/>
    <property type="evidence" value="ECO:0007669"/>
    <property type="project" value="UniProtKB-ARBA"/>
</dbReference>